<feature type="region of interest" description="Disordered" evidence="1">
    <location>
        <begin position="70"/>
        <end position="106"/>
    </location>
</feature>
<feature type="region of interest" description="Disordered" evidence="1">
    <location>
        <begin position="1"/>
        <end position="35"/>
    </location>
</feature>
<feature type="compositionally biased region" description="Basic and acidic residues" evidence="1">
    <location>
        <begin position="74"/>
        <end position="86"/>
    </location>
</feature>
<gene>
    <name evidence="2" type="ORF">Prudu_008821</name>
</gene>
<proteinExistence type="predicted"/>
<organism evidence="2">
    <name type="scientific">Prunus dulcis</name>
    <name type="common">Almond</name>
    <name type="synonym">Amygdalus dulcis</name>
    <dbReference type="NCBI Taxonomy" id="3755"/>
    <lineage>
        <taxon>Eukaryota</taxon>
        <taxon>Viridiplantae</taxon>
        <taxon>Streptophyta</taxon>
        <taxon>Embryophyta</taxon>
        <taxon>Tracheophyta</taxon>
        <taxon>Spermatophyta</taxon>
        <taxon>Magnoliopsida</taxon>
        <taxon>eudicotyledons</taxon>
        <taxon>Gunneridae</taxon>
        <taxon>Pentapetalae</taxon>
        <taxon>rosids</taxon>
        <taxon>fabids</taxon>
        <taxon>Rosales</taxon>
        <taxon>Rosaceae</taxon>
        <taxon>Amygdaloideae</taxon>
        <taxon>Amygdaleae</taxon>
        <taxon>Prunus</taxon>
    </lineage>
</organism>
<evidence type="ECO:0000256" key="1">
    <source>
        <dbReference type="SAM" id="MobiDB-lite"/>
    </source>
</evidence>
<feature type="non-terminal residue" evidence="2">
    <location>
        <position position="1"/>
    </location>
</feature>
<name>A0A4Y1R4X0_PRUDU</name>
<sequence>SSRRQHRARQPQPPVPFDVPRRSRPSLAVADPSSPCRRRKLAIFADFAPELQATRSPPFLNQISRAPGVRLIHRRDPREAVEERRKPPGHQLSSRPTTKVGDSAEFSAEVRRKLIKERAKRSFVPDIRQVSDTHRSRLDFQKRKLG</sequence>
<accession>A0A4Y1R4X0</accession>
<reference evidence="2" key="1">
    <citation type="journal article" date="2019" name="Science">
        <title>Mutation of a bHLH transcription factor allowed almond domestication.</title>
        <authorList>
            <person name="Sanchez-Perez R."/>
            <person name="Pavan S."/>
            <person name="Mazzeo R."/>
            <person name="Moldovan C."/>
            <person name="Aiese Cigliano R."/>
            <person name="Del Cueto J."/>
            <person name="Ricciardi F."/>
            <person name="Lotti C."/>
            <person name="Ricciardi L."/>
            <person name="Dicenta F."/>
            <person name="Lopez-Marques R.L."/>
            <person name="Lindberg Moller B."/>
        </authorList>
    </citation>
    <scope>NUCLEOTIDE SEQUENCE</scope>
</reference>
<dbReference type="EMBL" id="AP019299">
    <property type="protein sequence ID" value="BBG99210.1"/>
    <property type="molecule type" value="Genomic_DNA"/>
</dbReference>
<protein>
    <submittedName>
        <fullName evidence="2">Uncharacterized protein</fullName>
    </submittedName>
</protein>
<evidence type="ECO:0000313" key="2">
    <source>
        <dbReference type="EMBL" id="BBG99210.1"/>
    </source>
</evidence>
<dbReference type="AlphaFoldDB" id="A0A4Y1R4X0"/>
<feature type="non-terminal residue" evidence="2">
    <location>
        <position position="146"/>
    </location>
</feature>